<sequence length="476" mass="49242">MTAERADAPPAHAGRHARPPAGALPRPATPAAAPVTPAPPGRAVPRRAVPVLLAAADALATAGATLLVDTGPALLAGLVPVLLLLNSRAGLYRPGPAPAALDEVAPLLGRAAAGWCAAGAALAALHPGLALGPVALPAAVAAQAALAATARAVVYRARRATARRRPRSTLLVGPEPVARQLAAALLAHPEYGLRPVGLVPTGPAAPQGAPAGTAPPLLRSSDALTRAVIRYTVRDAVFLLPPESDPYAAALLRRFLGQGTAVWLAGAAAARDGRPPGPGAGHLWGFACRPWEAGRARPGGPAKRALDLVLASAALLLTLPLLLGCALAVRLVVGPGVFCRLPRLGQDGRRCALLRFRIARPGTPPGGLGRWLRRTSLDGLPQLWNVLRGELSLVGPHPERPSRAAEFARRHPGYAARHRMPPGLTGLAQVHGLRDGARTEERARLDNLYIDGWSPGGDLRILLRAAARPLFRREDG</sequence>
<proteinExistence type="inferred from homology"/>
<feature type="transmembrane region" description="Helical" evidence="3">
    <location>
        <begin position="104"/>
        <end position="125"/>
    </location>
</feature>
<dbReference type="GO" id="GO:0016780">
    <property type="term" value="F:phosphotransferase activity, for other substituted phosphate groups"/>
    <property type="evidence" value="ECO:0007669"/>
    <property type="project" value="TreeGrafter"/>
</dbReference>
<evidence type="ECO:0000259" key="4">
    <source>
        <dbReference type="Pfam" id="PF02397"/>
    </source>
</evidence>
<feature type="compositionally biased region" description="Low complexity" evidence="2">
    <location>
        <begin position="19"/>
        <end position="35"/>
    </location>
</feature>
<dbReference type="AlphaFoldDB" id="A0A9X8QMX7"/>
<comment type="caution">
    <text evidence="5">The sequence shown here is derived from an EMBL/GenBank/DDBJ whole genome shotgun (WGS) entry which is preliminary data.</text>
</comment>
<organism evidence="5 6">
    <name type="scientific">Streptomyces yunnanensis</name>
    <dbReference type="NCBI Taxonomy" id="156453"/>
    <lineage>
        <taxon>Bacteria</taxon>
        <taxon>Bacillati</taxon>
        <taxon>Actinomycetota</taxon>
        <taxon>Actinomycetes</taxon>
        <taxon>Kitasatosporales</taxon>
        <taxon>Streptomycetaceae</taxon>
        <taxon>Streptomyces</taxon>
    </lineage>
</organism>
<gene>
    <name evidence="5" type="ORF">SAMN05216268_101424</name>
</gene>
<name>A0A9X8QMX7_9ACTN</name>
<feature type="transmembrane region" description="Helical" evidence="3">
    <location>
        <begin position="305"/>
        <end position="333"/>
    </location>
</feature>
<evidence type="ECO:0000256" key="2">
    <source>
        <dbReference type="SAM" id="MobiDB-lite"/>
    </source>
</evidence>
<evidence type="ECO:0000313" key="5">
    <source>
        <dbReference type="EMBL" id="SHK82075.1"/>
    </source>
</evidence>
<comment type="similarity">
    <text evidence="1">Belongs to the bacterial sugar transferase family.</text>
</comment>
<keyword evidence="3" id="KW-0812">Transmembrane</keyword>
<protein>
    <submittedName>
        <fullName evidence="5">Sugar transferase involved in LPS biosynthesis (Colanic, teichoic acid)</fullName>
    </submittedName>
</protein>
<dbReference type="Proteomes" id="UP000184388">
    <property type="component" value="Unassembled WGS sequence"/>
</dbReference>
<dbReference type="Pfam" id="PF02397">
    <property type="entry name" value="Bac_transf"/>
    <property type="match status" value="1"/>
</dbReference>
<dbReference type="InterPro" id="IPR003362">
    <property type="entry name" value="Bact_transf"/>
</dbReference>
<dbReference type="EMBL" id="FRBK01000001">
    <property type="protein sequence ID" value="SHK82075.1"/>
    <property type="molecule type" value="Genomic_DNA"/>
</dbReference>
<reference evidence="6" key="1">
    <citation type="submission" date="2016-11" db="EMBL/GenBank/DDBJ databases">
        <authorList>
            <person name="Jaros S."/>
            <person name="Januszkiewicz K."/>
            <person name="Wedrychowicz H."/>
        </authorList>
    </citation>
    <scope>NUCLEOTIDE SEQUENCE [LARGE SCALE GENOMIC DNA]</scope>
    <source>
        <strain evidence="6">CGMCC 4.3555</strain>
    </source>
</reference>
<keyword evidence="3" id="KW-1133">Transmembrane helix</keyword>
<keyword evidence="5" id="KW-0808">Transferase</keyword>
<dbReference type="RefSeq" id="WP_073442368.1">
    <property type="nucleotide sequence ID" value="NZ_FRBK01000001.1"/>
</dbReference>
<keyword evidence="3" id="KW-0472">Membrane</keyword>
<feature type="region of interest" description="Disordered" evidence="2">
    <location>
        <begin position="1"/>
        <end position="41"/>
    </location>
</feature>
<feature type="transmembrane region" description="Helical" evidence="3">
    <location>
        <begin position="74"/>
        <end position="92"/>
    </location>
</feature>
<evidence type="ECO:0000313" key="6">
    <source>
        <dbReference type="Proteomes" id="UP000184388"/>
    </source>
</evidence>
<feature type="domain" description="Bacterial sugar transferase" evidence="4">
    <location>
        <begin position="303"/>
        <end position="466"/>
    </location>
</feature>
<dbReference type="PANTHER" id="PTHR30576:SF0">
    <property type="entry name" value="UNDECAPRENYL-PHOSPHATE N-ACETYLGALACTOSAMINYL 1-PHOSPHATE TRANSFERASE-RELATED"/>
    <property type="match status" value="1"/>
</dbReference>
<feature type="transmembrane region" description="Helical" evidence="3">
    <location>
        <begin position="131"/>
        <end position="154"/>
    </location>
</feature>
<evidence type="ECO:0000256" key="3">
    <source>
        <dbReference type="SAM" id="Phobius"/>
    </source>
</evidence>
<accession>A0A9X8QMX7</accession>
<evidence type="ECO:0000256" key="1">
    <source>
        <dbReference type="ARBA" id="ARBA00006464"/>
    </source>
</evidence>
<dbReference type="PANTHER" id="PTHR30576">
    <property type="entry name" value="COLANIC BIOSYNTHESIS UDP-GLUCOSE LIPID CARRIER TRANSFERASE"/>
    <property type="match status" value="1"/>
</dbReference>